<evidence type="ECO:0000313" key="2">
    <source>
        <dbReference type="Proteomes" id="UP000314294"/>
    </source>
</evidence>
<dbReference type="EMBL" id="SRLO01000279">
    <property type="protein sequence ID" value="TNN63191.1"/>
    <property type="molecule type" value="Genomic_DNA"/>
</dbReference>
<dbReference type="Proteomes" id="UP000314294">
    <property type="component" value="Unassembled WGS sequence"/>
</dbReference>
<gene>
    <name evidence="1" type="ORF">EYF80_026655</name>
</gene>
<organism evidence="1 2">
    <name type="scientific">Liparis tanakae</name>
    <name type="common">Tanaka's snailfish</name>
    <dbReference type="NCBI Taxonomy" id="230148"/>
    <lineage>
        <taxon>Eukaryota</taxon>
        <taxon>Metazoa</taxon>
        <taxon>Chordata</taxon>
        <taxon>Craniata</taxon>
        <taxon>Vertebrata</taxon>
        <taxon>Euteleostomi</taxon>
        <taxon>Actinopterygii</taxon>
        <taxon>Neopterygii</taxon>
        <taxon>Teleostei</taxon>
        <taxon>Neoteleostei</taxon>
        <taxon>Acanthomorphata</taxon>
        <taxon>Eupercaria</taxon>
        <taxon>Perciformes</taxon>
        <taxon>Cottioidei</taxon>
        <taxon>Cottales</taxon>
        <taxon>Liparidae</taxon>
        <taxon>Liparis</taxon>
    </lineage>
</organism>
<comment type="caution">
    <text evidence="1">The sequence shown here is derived from an EMBL/GenBank/DDBJ whole genome shotgun (WGS) entry which is preliminary data.</text>
</comment>
<protein>
    <submittedName>
        <fullName evidence="1">Uncharacterized protein</fullName>
    </submittedName>
</protein>
<dbReference type="AlphaFoldDB" id="A0A4Z2HC36"/>
<sequence>MAYPLLIRPILPLGDHVTALGPGARLLCLWVAECLGIPQTCYCFRDESLLSGDEAEHNNKGSTSEYRKSVEEKAEEYVACIRPINNQYANRHPVHLHDFFNAWVRLRGKVSSENTSLPATCHSCPSGGTPLVTISVNKASVHTLLLRRATTHTDGRSGI</sequence>
<proteinExistence type="predicted"/>
<name>A0A4Z2HC36_9TELE</name>
<reference evidence="1 2" key="1">
    <citation type="submission" date="2019-03" db="EMBL/GenBank/DDBJ databases">
        <title>First draft genome of Liparis tanakae, snailfish: a comprehensive survey of snailfish specific genes.</title>
        <authorList>
            <person name="Kim W."/>
            <person name="Song I."/>
            <person name="Jeong J.-H."/>
            <person name="Kim D."/>
            <person name="Kim S."/>
            <person name="Ryu S."/>
            <person name="Song J.Y."/>
            <person name="Lee S.K."/>
        </authorList>
    </citation>
    <scope>NUCLEOTIDE SEQUENCE [LARGE SCALE GENOMIC DNA]</scope>
    <source>
        <tissue evidence="1">Muscle</tissue>
    </source>
</reference>
<keyword evidence="2" id="KW-1185">Reference proteome</keyword>
<evidence type="ECO:0000313" key="1">
    <source>
        <dbReference type="EMBL" id="TNN63191.1"/>
    </source>
</evidence>
<accession>A0A4Z2HC36</accession>